<dbReference type="InterPro" id="IPR001279">
    <property type="entry name" value="Metallo-B-lactamas"/>
</dbReference>
<comment type="catalytic activity">
    <reaction evidence="1">
        <text>3',5'-cyclic CMP + H2O = CMP + H(+)</text>
        <dbReference type="Rhea" id="RHEA:72675"/>
        <dbReference type="ChEBI" id="CHEBI:15377"/>
        <dbReference type="ChEBI" id="CHEBI:15378"/>
        <dbReference type="ChEBI" id="CHEBI:58003"/>
        <dbReference type="ChEBI" id="CHEBI:60377"/>
    </reaction>
    <physiologicalReaction direction="left-to-right" evidence="1">
        <dbReference type="Rhea" id="RHEA:72676"/>
    </physiologicalReaction>
</comment>
<accession>A0A1A5YMZ2</accession>
<evidence type="ECO:0000313" key="6">
    <source>
        <dbReference type="Proteomes" id="UP000092024"/>
    </source>
</evidence>
<feature type="domain" description="Metallo-beta-lactamase" evidence="4">
    <location>
        <begin position="41"/>
        <end position="229"/>
    </location>
</feature>
<evidence type="ECO:0000313" key="5">
    <source>
        <dbReference type="EMBL" id="OBR66974.1"/>
    </source>
</evidence>
<dbReference type="PANTHER" id="PTHR42663:SF6">
    <property type="entry name" value="HYDROLASE C777.06C-RELATED"/>
    <property type="match status" value="1"/>
</dbReference>
<proteinExistence type="predicted"/>
<dbReference type="Proteomes" id="UP000092024">
    <property type="component" value="Unassembled WGS sequence"/>
</dbReference>
<keyword evidence="5" id="KW-0378">Hydrolase</keyword>
<dbReference type="Pfam" id="PF12706">
    <property type="entry name" value="Lactamase_B_2"/>
    <property type="match status" value="1"/>
</dbReference>
<evidence type="ECO:0000259" key="4">
    <source>
        <dbReference type="SMART" id="SM00849"/>
    </source>
</evidence>
<evidence type="ECO:0000256" key="3">
    <source>
        <dbReference type="ARBA" id="ARBA00048505"/>
    </source>
</evidence>
<sequence length="264" mass="30082">MTELVFRGTGDSQGVPRVYCQCAVCEEARMSSPDGGLNRRYRSSLQINNDEAGILWIDCGPDWKLQMEAAGLRSIDAMLITHAHYDHIGGLPEWYDVCRWTGQTSRLYAPTEVIAEIRSRFPWLESRIHYLPFDGTLDFGPWKADSWRVNHGKNGYSYAFRFRNSVNGYSWAYCSDAIDLTEEQKRPLEGLDLLVLGTSFYKEPYPRETRSVYDVMEAAELAELLKPGQMWLTHMSHDIDIRQDHALPSGMGYAVTGQAIMLPV</sequence>
<dbReference type="EMBL" id="LYPA01000042">
    <property type="protein sequence ID" value="OBR66974.1"/>
    <property type="molecule type" value="Genomic_DNA"/>
</dbReference>
<dbReference type="AlphaFoldDB" id="A0A1A5YMZ2"/>
<dbReference type="SMART" id="SM00849">
    <property type="entry name" value="Lactamase_B"/>
    <property type="match status" value="1"/>
</dbReference>
<gene>
    <name evidence="5" type="ORF">A7K91_21865</name>
</gene>
<name>A0A1A5YMZ2_9BACL</name>
<dbReference type="InterPro" id="IPR036866">
    <property type="entry name" value="RibonucZ/Hydroxyglut_hydro"/>
</dbReference>
<dbReference type="STRING" id="1844972.A7K91_21865"/>
<organism evidence="5 6">
    <name type="scientific">Paenibacillus oryzae</name>
    <dbReference type="NCBI Taxonomy" id="1844972"/>
    <lineage>
        <taxon>Bacteria</taxon>
        <taxon>Bacillati</taxon>
        <taxon>Bacillota</taxon>
        <taxon>Bacilli</taxon>
        <taxon>Bacillales</taxon>
        <taxon>Paenibacillaceae</taxon>
        <taxon>Paenibacillus</taxon>
    </lineage>
</organism>
<dbReference type="Gene3D" id="3.60.15.10">
    <property type="entry name" value="Ribonuclease Z/Hydroxyacylglutathione hydrolase-like"/>
    <property type="match status" value="1"/>
</dbReference>
<evidence type="ECO:0000256" key="1">
    <source>
        <dbReference type="ARBA" id="ARBA00034221"/>
    </source>
</evidence>
<dbReference type="RefSeq" id="WP_068680973.1">
    <property type="nucleotide sequence ID" value="NZ_LYPA01000042.1"/>
</dbReference>
<comment type="function">
    <text evidence="2">Counteracts the endogenous Pycsar antiviral defense system. Phosphodiesterase that enables metal-dependent hydrolysis of host cyclic nucleotide Pycsar defense signals such as cCMP and cUMP.</text>
</comment>
<dbReference type="SUPFAM" id="SSF56281">
    <property type="entry name" value="Metallo-hydrolase/oxidoreductase"/>
    <property type="match status" value="1"/>
</dbReference>
<dbReference type="GO" id="GO:0016787">
    <property type="term" value="F:hydrolase activity"/>
    <property type="evidence" value="ECO:0007669"/>
    <property type="project" value="UniProtKB-KW"/>
</dbReference>
<keyword evidence="6" id="KW-1185">Reference proteome</keyword>
<reference evidence="5 6" key="1">
    <citation type="submission" date="2016-05" db="EMBL/GenBank/DDBJ databases">
        <title>Paenibacillus oryzae. sp. nov., isolated from the rice root.</title>
        <authorList>
            <person name="Zhang J."/>
            <person name="Zhang X."/>
        </authorList>
    </citation>
    <scope>NUCLEOTIDE SEQUENCE [LARGE SCALE GENOMIC DNA]</scope>
    <source>
        <strain evidence="5 6">1DrF-4</strain>
    </source>
</reference>
<protein>
    <submittedName>
        <fullName evidence="5">MBL fold metallo-hydrolase</fullName>
    </submittedName>
</protein>
<evidence type="ECO:0000256" key="2">
    <source>
        <dbReference type="ARBA" id="ARBA00034301"/>
    </source>
</evidence>
<dbReference type="CDD" id="cd16279">
    <property type="entry name" value="metallo-hydrolase-like_MBL-fold"/>
    <property type="match status" value="1"/>
</dbReference>
<comment type="caution">
    <text evidence="5">The sequence shown here is derived from an EMBL/GenBank/DDBJ whole genome shotgun (WGS) entry which is preliminary data.</text>
</comment>
<dbReference type="OrthoDB" id="9800940at2"/>
<comment type="catalytic activity">
    <reaction evidence="3">
        <text>3',5'-cyclic UMP + H2O = UMP + H(+)</text>
        <dbReference type="Rhea" id="RHEA:70575"/>
        <dbReference type="ChEBI" id="CHEBI:15377"/>
        <dbReference type="ChEBI" id="CHEBI:15378"/>
        <dbReference type="ChEBI" id="CHEBI:57865"/>
        <dbReference type="ChEBI" id="CHEBI:184387"/>
    </reaction>
    <physiologicalReaction direction="left-to-right" evidence="3">
        <dbReference type="Rhea" id="RHEA:70576"/>
    </physiologicalReaction>
</comment>
<dbReference type="PANTHER" id="PTHR42663">
    <property type="entry name" value="HYDROLASE C777.06C-RELATED-RELATED"/>
    <property type="match status" value="1"/>
</dbReference>